<feature type="active site" evidence="7">
    <location>
        <position position="55"/>
    </location>
</feature>
<evidence type="ECO:0000313" key="14">
    <source>
        <dbReference type="Proteomes" id="UP000199758"/>
    </source>
</evidence>
<dbReference type="InterPro" id="IPR052191">
    <property type="entry name" value="tRNA_ntf/polyA_polymerase_I"/>
</dbReference>
<evidence type="ECO:0000256" key="2">
    <source>
        <dbReference type="ARBA" id="ARBA00022679"/>
    </source>
</evidence>
<dbReference type="HAMAP" id="MF_00957">
    <property type="entry name" value="PolyA_pol"/>
    <property type="match status" value="1"/>
</dbReference>
<feature type="compositionally biased region" description="Basic residues" evidence="9">
    <location>
        <begin position="418"/>
        <end position="430"/>
    </location>
</feature>
<feature type="domain" description="Polymerase A arginine-rich C-terminal" evidence="11">
    <location>
        <begin position="303"/>
        <end position="424"/>
    </location>
</feature>
<evidence type="ECO:0000256" key="7">
    <source>
        <dbReference type="HAMAP-Rule" id="MF_00957"/>
    </source>
</evidence>
<dbReference type="EMBL" id="FQWZ01000005">
    <property type="protein sequence ID" value="SHH09268.1"/>
    <property type="molecule type" value="Genomic_DNA"/>
</dbReference>
<dbReference type="GO" id="GO:0003723">
    <property type="term" value="F:RNA binding"/>
    <property type="evidence" value="ECO:0007669"/>
    <property type="project" value="UniProtKB-UniRule"/>
</dbReference>
<dbReference type="Gene3D" id="3.30.460.10">
    <property type="entry name" value="Beta Polymerase, domain 2"/>
    <property type="match status" value="1"/>
</dbReference>
<organism evidence="13 14">
    <name type="scientific">Hydrocarboniphaga daqingensis</name>
    <dbReference type="NCBI Taxonomy" id="490188"/>
    <lineage>
        <taxon>Bacteria</taxon>
        <taxon>Pseudomonadati</taxon>
        <taxon>Pseudomonadota</taxon>
        <taxon>Gammaproteobacteria</taxon>
        <taxon>Nevskiales</taxon>
        <taxon>Nevskiaceae</taxon>
        <taxon>Hydrocarboniphaga</taxon>
    </lineage>
</organism>
<dbReference type="Proteomes" id="UP000199758">
    <property type="component" value="Unassembled WGS sequence"/>
</dbReference>
<dbReference type="InterPro" id="IPR043519">
    <property type="entry name" value="NT_sf"/>
</dbReference>
<keyword evidence="14" id="KW-1185">Reference proteome</keyword>
<evidence type="ECO:0000256" key="5">
    <source>
        <dbReference type="ARBA" id="ARBA00022884"/>
    </source>
</evidence>
<evidence type="ECO:0000256" key="6">
    <source>
        <dbReference type="ARBA" id="ARBA00023163"/>
    </source>
</evidence>
<keyword evidence="6 7" id="KW-0804">Transcription</keyword>
<feature type="active site" evidence="7">
    <location>
        <position position="57"/>
    </location>
</feature>
<name>A0A1M5Q5J4_9GAMM</name>
<dbReference type="Pfam" id="PF12627">
    <property type="entry name" value="PolyA_pol_RNAbd"/>
    <property type="match status" value="1"/>
</dbReference>
<dbReference type="STRING" id="490188.SAMN04488068_2520"/>
<dbReference type="Pfam" id="PF01743">
    <property type="entry name" value="PolyA_pol"/>
    <property type="match status" value="1"/>
</dbReference>
<dbReference type="Gene3D" id="1.10.3090.10">
    <property type="entry name" value="cca-adding enzyme, domain 2"/>
    <property type="match status" value="1"/>
</dbReference>
<comment type="similarity">
    <text evidence="7 8">Belongs to the tRNA nucleotidyltransferase/poly(A) polymerase family.</text>
</comment>
<dbReference type="EC" id="2.7.7.19" evidence="7"/>
<evidence type="ECO:0000256" key="8">
    <source>
        <dbReference type="RuleBase" id="RU003953"/>
    </source>
</evidence>
<keyword evidence="1 7" id="KW-0507">mRNA processing</keyword>
<feature type="domain" description="tRNA nucleotidyltransferase/poly(A) polymerase RNA and SrmB- binding" evidence="12">
    <location>
        <begin position="190"/>
        <end position="250"/>
    </location>
</feature>
<dbReference type="InterPro" id="IPR010206">
    <property type="entry name" value="PolA_pol_I"/>
</dbReference>
<evidence type="ECO:0000256" key="9">
    <source>
        <dbReference type="SAM" id="MobiDB-lite"/>
    </source>
</evidence>
<keyword evidence="2 7" id="KW-0808">Transferase</keyword>
<dbReference type="GO" id="GO:1990817">
    <property type="term" value="F:poly(A) RNA polymerase activity"/>
    <property type="evidence" value="ECO:0007669"/>
    <property type="project" value="UniProtKB-UniRule"/>
</dbReference>
<dbReference type="InterPro" id="IPR025866">
    <property type="entry name" value="PolyA_pol_arg_C_dom"/>
</dbReference>
<feature type="active site" evidence="7">
    <location>
        <position position="131"/>
    </location>
</feature>
<dbReference type="PANTHER" id="PTHR43051:SF1">
    <property type="entry name" value="POLYNUCLEOTIDE ADENYLYLTRANSFERASE FAMILY PROTEIN"/>
    <property type="match status" value="1"/>
</dbReference>
<dbReference type="GO" id="GO:0006397">
    <property type="term" value="P:mRNA processing"/>
    <property type="evidence" value="ECO:0007669"/>
    <property type="project" value="UniProtKB-KW"/>
</dbReference>
<comment type="catalytic activity">
    <reaction evidence="7">
        <text>RNA(n) + ATP = RNA(n)-3'-adenine ribonucleotide + diphosphate</text>
        <dbReference type="Rhea" id="RHEA:11332"/>
        <dbReference type="Rhea" id="RHEA-COMP:14527"/>
        <dbReference type="Rhea" id="RHEA-COMP:17347"/>
        <dbReference type="ChEBI" id="CHEBI:30616"/>
        <dbReference type="ChEBI" id="CHEBI:33019"/>
        <dbReference type="ChEBI" id="CHEBI:140395"/>
        <dbReference type="ChEBI" id="CHEBI:173115"/>
        <dbReference type="EC" id="2.7.7.19"/>
    </reaction>
</comment>
<dbReference type="InterPro" id="IPR032828">
    <property type="entry name" value="PolyA_RNA-bd"/>
</dbReference>
<gene>
    <name evidence="7" type="primary">pcnB</name>
    <name evidence="13" type="ORF">SAMN04488068_2520</name>
</gene>
<evidence type="ECO:0000313" key="13">
    <source>
        <dbReference type="EMBL" id="SHH09268.1"/>
    </source>
</evidence>
<dbReference type="PANTHER" id="PTHR43051">
    <property type="entry name" value="POLYNUCLEOTIDE ADENYLYLTRANSFERASE FAMILY PROTEIN"/>
    <property type="match status" value="1"/>
</dbReference>
<keyword evidence="5 7" id="KW-0694">RNA-binding</keyword>
<reference evidence="13 14" key="1">
    <citation type="submission" date="2016-11" db="EMBL/GenBank/DDBJ databases">
        <authorList>
            <person name="Jaros S."/>
            <person name="Januszkiewicz K."/>
            <person name="Wedrychowicz H."/>
        </authorList>
    </citation>
    <scope>NUCLEOTIDE SEQUENCE [LARGE SCALE GENOMIC DNA]</scope>
    <source>
        <strain evidence="13 14">CGMCC 1.7049</strain>
    </source>
</reference>
<evidence type="ECO:0000256" key="4">
    <source>
        <dbReference type="ARBA" id="ARBA00022840"/>
    </source>
</evidence>
<dbReference type="AlphaFoldDB" id="A0A1M5Q5J4"/>
<dbReference type="NCBIfam" id="TIGR01942">
    <property type="entry name" value="pcnB"/>
    <property type="match status" value="1"/>
</dbReference>
<dbReference type="OrthoDB" id="9805698at2"/>
<evidence type="ECO:0000256" key="3">
    <source>
        <dbReference type="ARBA" id="ARBA00022741"/>
    </source>
</evidence>
<evidence type="ECO:0000259" key="10">
    <source>
        <dbReference type="Pfam" id="PF01743"/>
    </source>
</evidence>
<comment type="function">
    <text evidence="7">Adds poly(A) tail to the 3' end of many RNAs, which usually targets these RNAs for decay. Plays a significant role in the global control of gene expression, through influencing the rate of transcript degradation, and in the general RNA quality control.</text>
</comment>
<evidence type="ECO:0000256" key="1">
    <source>
        <dbReference type="ARBA" id="ARBA00022664"/>
    </source>
</evidence>
<dbReference type="SUPFAM" id="SSF81301">
    <property type="entry name" value="Nucleotidyltransferase"/>
    <property type="match status" value="1"/>
</dbReference>
<evidence type="ECO:0000259" key="12">
    <source>
        <dbReference type="Pfam" id="PF12627"/>
    </source>
</evidence>
<dbReference type="InterPro" id="IPR002646">
    <property type="entry name" value="PolA_pol_head_dom"/>
</dbReference>
<feature type="domain" description="Poly A polymerase head" evidence="10">
    <location>
        <begin position="37"/>
        <end position="162"/>
    </location>
</feature>
<dbReference type="GO" id="GO:0005524">
    <property type="term" value="F:ATP binding"/>
    <property type="evidence" value="ECO:0007669"/>
    <property type="project" value="UniProtKB-UniRule"/>
</dbReference>
<dbReference type="SUPFAM" id="SSF81891">
    <property type="entry name" value="Poly A polymerase C-terminal region-like"/>
    <property type="match status" value="1"/>
</dbReference>
<protein>
    <recommendedName>
        <fullName evidence="7">Poly(A) polymerase I</fullName>
        <shortName evidence="7">PAP I</shortName>
        <ecNumber evidence="7">2.7.7.19</ecNumber>
    </recommendedName>
</protein>
<dbReference type="Pfam" id="PF12626">
    <property type="entry name" value="PolyA_pol_arg_C"/>
    <property type="match status" value="1"/>
</dbReference>
<accession>A0A1M5Q5J4</accession>
<feature type="region of interest" description="Disordered" evidence="9">
    <location>
        <begin position="394"/>
        <end position="473"/>
    </location>
</feature>
<evidence type="ECO:0000259" key="11">
    <source>
        <dbReference type="Pfam" id="PF12626"/>
    </source>
</evidence>
<sequence length="473" mass="52507">MISPRRIPRAEHNVSRSMISSGTLKTLYTLKDAGYEAYMVGGGVRDLLAGLEPKDFDVATNAHPEQVKPLFRSCRLVGRRFVICHVRFGDEIVETTTFRGAITDLHKRDETGRILSDNVYGTLAEDAIRRDFTVNALYYDIRDYSIVDFTTGIEDMRAGVIRLIGDPELRYREDPVRMLRAIRIANKLHFRIDDATAAPIARLASLLREIPAARLFDEVLKLLLSKEAEDNLYGLRVYGLFRQLFPVLDPLLSKPDNLQFVNAALRNTAQRMVAGQAVSPSFLYASLLWPAVEARAAQLRLEQGCEPFIAIQQAGEEVIARTISHVAIPKRFSLPMRDIWDLQPRFEQTTATRARRLMTHPKFRAAYDFLLVRAQSSGNAALLELATWWTEAQKGGDLPPAPELPADDVFATASEAPRKRRRRRGGRNRRGPAVAGEAAPTLAGGDGVDDGDDTDDDGDAGPDGNAPRAADAS</sequence>
<dbReference type="CDD" id="cd05398">
    <property type="entry name" value="NT_ClassII-CCAase"/>
    <property type="match status" value="1"/>
</dbReference>
<proteinExistence type="inferred from homology"/>
<dbReference type="GO" id="GO:0043633">
    <property type="term" value="P:polyadenylation-dependent RNA catabolic process"/>
    <property type="evidence" value="ECO:0007669"/>
    <property type="project" value="InterPro"/>
</dbReference>
<keyword evidence="3 7" id="KW-0547">Nucleotide-binding</keyword>
<feature type="compositionally biased region" description="Low complexity" evidence="9">
    <location>
        <begin position="462"/>
        <end position="473"/>
    </location>
</feature>
<keyword evidence="4 7" id="KW-0067">ATP-binding</keyword>
<feature type="compositionally biased region" description="Acidic residues" evidence="9">
    <location>
        <begin position="447"/>
        <end position="460"/>
    </location>
</feature>